<gene>
    <name evidence="8 11" type="primary">pqqE</name>
    <name evidence="11" type="ORF">GCM10012280_03090</name>
</gene>
<dbReference type="GO" id="GO:0005506">
    <property type="term" value="F:iron ion binding"/>
    <property type="evidence" value="ECO:0007669"/>
    <property type="project" value="UniProtKB-UniRule"/>
</dbReference>
<comment type="caution">
    <text evidence="11">The sequence shown here is derived from an EMBL/GenBank/DDBJ whole genome shotgun (WGS) entry which is preliminary data.</text>
</comment>
<keyword evidence="12" id="KW-1185">Reference proteome</keyword>
<evidence type="ECO:0000313" key="11">
    <source>
        <dbReference type="EMBL" id="GGO80657.1"/>
    </source>
</evidence>
<dbReference type="EMBL" id="BMMS01000001">
    <property type="protein sequence ID" value="GGO80657.1"/>
    <property type="molecule type" value="Genomic_DNA"/>
</dbReference>
<dbReference type="PROSITE" id="PS51918">
    <property type="entry name" value="RADICAL_SAM"/>
    <property type="match status" value="1"/>
</dbReference>
<dbReference type="InterPro" id="IPR050377">
    <property type="entry name" value="Radical_SAM_PqqE_MftC-like"/>
</dbReference>
<comment type="pathway">
    <text evidence="8">Cofactor biosynthesis; pyrroloquinoline quinone biosynthesis.</text>
</comment>
<evidence type="ECO:0000256" key="8">
    <source>
        <dbReference type="HAMAP-Rule" id="MF_00660"/>
    </source>
</evidence>
<dbReference type="InterPro" id="IPR011843">
    <property type="entry name" value="PQQ_synth_PqqE_bac"/>
</dbReference>
<keyword evidence="5 8" id="KW-0560">Oxidoreductase</keyword>
<dbReference type="SUPFAM" id="SSF102114">
    <property type="entry name" value="Radical SAM enzymes"/>
    <property type="match status" value="1"/>
</dbReference>
<organism evidence="11 12">
    <name type="scientific">Wenjunlia tyrosinilytica</name>
    <dbReference type="NCBI Taxonomy" id="1544741"/>
    <lineage>
        <taxon>Bacteria</taxon>
        <taxon>Bacillati</taxon>
        <taxon>Actinomycetota</taxon>
        <taxon>Actinomycetes</taxon>
        <taxon>Kitasatosporales</taxon>
        <taxon>Streptomycetaceae</taxon>
        <taxon>Wenjunlia</taxon>
    </lineage>
</organism>
<comment type="similarity">
    <text evidence="8">Belongs to the radical SAM superfamily. PqqE family.</text>
</comment>
<evidence type="ECO:0000313" key="12">
    <source>
        <dbReference type="Proteomes" id="UP000641932"/>
    </source>
</evidence>
<evidence type="ECO:0000256" key="7">
    <source>
        <dbReference type="ARBA" id="ARBA00023014"/>
    </source>
</evidence>
<comment type="catalytic activity">
    <reaction evidence="8">
        <text>[PQQ precursor protein] + S-adenosyl-L-methionine = E-Y cross-linked-[PQQ precursor protein] + 5'-deoxyadenosine + L-methionine + H(+)</text>
        <dbReference type="Rhea" id="RHEA:56836"/>
        <dbReference type="Rhea" id="RHEA-COMP:14800"/>
        <dbReference type="Rhea" id="RHEA-COMP:14801"/>
        <dbReference type="ChEBI" id="CHEBI:15378"/>
        <dbReference type="ChEBI" id="CHEBI:17319"/>
        <dbReference type="ChEBI" id="CHEBI:57844"/>
        <dbReference type="ChEBI" id="CHEBI:59789"/>
        <dbReference type="ChEBI" id="CHEBI:141026"/>
        <dbReference type="ChEBI" id="CHEBI:141027"/>
        <dbReference type="EC" id="1.21.98.4"/>
    </reaction>
</comment>
<keyword evidence="2 8" id="KW-0949">S-adenosyl-L-methionine</keyword>
<reference evidence="11" key="1">
    <citation type="journal article" date="2014" name="Int. J. Syst. Evol. Microbiol.">
        <title>Complete genome sequence of Corynebacterium casei LMG S-19264T (=DSM 44701T), isolated from a smear-ripened cheese.</title>
        <authorList>
            <consortium name="US DOE Joint Genome Institute (JGI-PGF)"/>
            <person name="Walter F."/>
            <person name="Albersmeier A."/>
            <person name="Kalinowski J."/>
            <person name="Ruckert C."/>
        </authorList>
    </citation>
    <scope>NUCLEOTIDE SEQUENCE</scope>
    <source>
        <strain evidence="11">CGMCC 4.7201</strain>
    </source>
</reference>
<comment type="function">
    <text evidence="8">Catalyzes the cross-linking of a glutamate residue and a tyrosine residue in the PqqA protein as part of the biosynthesis of pyrroloquinoline quinone (PQQ).</text>
</comment>
<keyword evidence="3 8" id="KW-0479">Metal-binding</keyword>
<dbReference type="EC" id="1.21.98.4" evidence="8"/>
<feature type="binding site" evidence="8">
    <location>
        <position position="31"/>
    </location>
    <ligand>
        <name>[4Fe-4S] cluster</name>
        <dbReference type="ChEBI" id="CHEBI:49883"/>
        <note>4Fe-4S-S-AdoMet</note>
    </ligand>
</feature>
<keyword evidence="6 8" id="KW-0408">Iron</keyword>
<dbReference type="GO" id="GO:0016491">
    <property type="term" value="F:oxidoreductase activity"/>
    <property type="evidence" value="ECO:0007669"/>
    <property type="project" value="UniProtKB-KW"/>
</dbReference>
<dbReference type="HAMAP" id="MF_00660">
    <property type="entry name" value="PqqE"/>
    <property type="match status" value="1"/>
</dbReference>
<dbReference type="AlphaFoldDB" id="A0A917ZF16"/>
<dbReference type="SFLD" id="SFLDF00280">
    <property type="entry name" value="coenzyme_PQQ_synthesis_protein"/>
    <property type="match status" value="1"/>
</dbReference>
<feature type="binding site" evidence="8">
    <location>
        <position position="24"/>
    </location>
    <ligand>
        <name>[4Fe-4S] cluster</name>
        <dbReference type="ChEBI" id="CHEBI:49883"/>
        <note>4Fe-4S-S-AdoMet</note>
    </ligand>
</feature>
<proteinExistence type="inferred from homology"/>
<evidence type="ECO:0000256" key="5">
    <source>
        <dbReference type="ARBA" id="ARBA00023002"/>
    </source>
</evidence>
<feature type="domain" description="Radical SAM core" evidence="10">
    <location>
        <begin position="10"/>
        <end position="225"/>
    </location>
</feature>
<dbReference type="GO" id="GO:1904047">
    <property type="term" value="F:S-adenosyl-L-methionine binding"/>
    <property type="evidence" value="ECO:0007669"/>
    <property type="project" value="UniProtKB-UniRule"/>
</dbReference>
<comment type="subunit">
    <text evidence="8">Interacts with PqqD. The interaction is necessary for activity of PqqE.</text>
</comment>
<reference evidence="11" key="2">
    <citation type="submission" date="2020-09" db="EMBL/GenBank/DDBJ databases">
        <authorList>
            <person name="Sun Q."/>
            <person name="Zhou Y."/>
        </authorList>
    </citation>
    <scope>NUCLEOTIDE SEQUENCE</scope>
    <source>
        <strain evidence="11">CGMCC 4.7201</strain>
    </source>
</reference>
<keyword evidence="7 8" id="KW-0411">Iron-sulfur</keyword>
<dbReference type="SFLD" id="SFLDS00029">
    <property type="entry name" value="Radical_SAM"/>
    <property type="match status" value="1"/>
</dbReference>
<keyword evidence="1 8" id="KW-0004">4Fe-4S</keyword>
<dbReference type="Pfam" id="PF13186">
    <property type="entry name" value="SPASM"/>
    <property type="match status" value="1"/>
</dbReference>
<dbReference type="SFLD" id="SFLDG01067">
    <property type="entry name" value="SPASM/twitch_domain_containing"/>
    <property type="match status" value="1"/>
</dbReference>
<dbReference type="CDD" id="cd21119">
    <property type="entry name" value="SPASM_PqqE"/>
    <property type="match status" value="1"/>
</dbReference>
<feature type="compositionally biased region" description="Low complexity" evidence="9">
    <location>
        <begin position="371"/>
        <end position="402"/>
    </location>
</feature>
<dbReference type="PIRSF" id="PIRSF037420">
    <property type="entry name" value="PQQ_syn_pqqE"/>
    <property type="match status" value="1"/>
</dbReference>
<evidence type="ECO:0000256" key="6">
    <source>
        <dbReference type="ARBA" id="ARBA00023004"/>
    </source>
</evidence>
<evidence type="ECO:0000256" key="4">
    <source>
        <dbReference type="ARBA" id="ARBA00022905"/>
    </source>
</evidence>
<dbReference type="CDD" id="cd01335">
    <property type="entry name" value="Radical_SAM"/>
    <property type="match status" value="1"/>
</dbReference>
<name>A0A917ZF16_9ACTN</name>
<protein>
    <recommendedName>
        <fullName evidence="8">PqqA peptide cyclase</fullName>
        <ecNumber evidence="8">1.21.98.4</ecNumber>
    </recommendedName>
    <alternativeName>
        <fullName evidence="8">Coenzyme PQQ synthesis protein E</fullName>
    </alternativeName>
</protein>
<feature type="region of interest" description="Disordered" evidence="9">
    <location>
        <begin position="359"/>
        <end position="418"/>
    </location>
</feature>
<evidence type="ECO:0000256" key="1">
    <source>
        <dbReference type="ARBA" id="ARBA00022485"/>
    </source>
</evidence>
<dbReference type="GO" id="GO:0051539">
    <property type="term" value="F:4 iron, 4 sulfur cluster binding"/>
    <property type="evidence" value="ECO:0007669"/>
    <property type="project" value="UniProtKB-KW"/>
</dbReference>
<dbReference type="PANTHER" id="PTHR11228:SF7">
    <property type="entry name" value="PQQA PEPTIDE CYCLASE"/>
    <property type="match status" value="1"/>
</dbReference>
<sequence>MNPPDDRRALNRPWGLLAELTHACPLHCPYCSNPLELVRRSRELPTEEWERVMREAGELGVVHVHLSGGEPLLRPDLAAIVAAAVRSDLYTQLVTSGLGLDGARLDELAAVGLHSVQLSVQDADPVNSELIAGRRSFAAKEKAAAAVRERGLPLGLNVVLHRRNLDSIEEIIALGEAWGVERIELANTQFYGWALLNRATLLPDRDQLARAEEAVERRRERLAGRIELVWVVPDYFDGVAKPCMGGWGAVSLTVSPEGTALPCPAAYALEGLEAPNVREHSLEWIWEESEAFNAYRGSDWMREPCRSCAHRDTDFGGCRCQAFALTGDATRTDPACRLSPDHHIIQRIAAARPADPTAVPFTYRKLGGQQTPPATAPSTAAPSPATPYDAPASTAAPSTAGAPPGGGSRPAEGPPPGR</sequence>
<dbReference type="InterPro" id="IPR058240">
    <property type="entry name" value="rSAM_sf"/>
</dbReference>
<dbReference type="InterPro" id="IPR006638">
    <property type="entry name" value="Elp3/MiaA/NifB-like_rSAM"/>
</dbReference>
<evidence type="ECO:0000256" key="2">
    <source>
        <dbReference type="ARBA" id="ARBA00022691"/>
    </source>
</evidence>
<dbReference type="PANTHER" id="PTHR11228">
    <property type="entry name" value="RADICAL SAM DOMAIN PROTEIN"/>
    <property type="match status" value="1"/>
</dbReference>
<dbReference type="NCBIfam" id="TIGR04085">
    <property type="entry name" value="rSAM_more_4Fe4S"/>
    <property type="match status" value="1"/>
</dbReference>
<dbReference type="InterPro" id="IPR023885">
    <property type="entry name" value="4Fe4S-binding_SPASM_dom"/>
</dbReference>
<dbReference type="GO" id="GO:0009975">
    <property type="term" value="F:cyclase activity"/>
    <property type="evidence" value="ECO:0007669"/>
    <property type="project" value="UniProtKB-UniRule"/>
</dbReference>
<dbReference type="SMART" id="SM00729">
    <property type="entry name" value="Elp3"/>
    <property type="match status" value="1"/>
</dbReference>
<dbReference type="Gene3D" id="3.20.20.70">
    <property type="entry name" value="Aldolase class I"/>
    <property type="match status" value="1"/>
</dbReference>
<feature type="binding site" evidence="8">
    <location>
        <position position="28"/>
    </location>
    <ligand>
        <name>[4Fe-4S] cluster</name>
        <dbReference type="ChEBI" id="CHEBI:49883"/>
        <note>4Fe-4S-S-AdoMet</note>
    </ligand>
</feature>
<dbReference type="InterPro" id="IPR013785">
    <property type="entry name" value="Aldolase_TIM"/>
</dbReference>
<dbReference type="Pfam" id="PF04055">
    <property type="entry name" value="Radical_SAM"/>
    <property type="match status" value="1"/>
</dbReference>
<dbReference type="InterPro" id="IPR017200">
    <property type="entry name" value="PqqE-like"/>
</dbReference>
<accession>A0A917ZF16</accession>
<keyword evidence="4 8" id="KW-0884">PQQ biosynthesis</keyword>
<dbReference type="InterPro" id="IPR007197">
    <property type="entry name" value="rSAM"/>
</dbReference>
<comment type="cofactor">
    <cofactor evidence="8">
        <name>[4Fe-4S] cluster</name>
        <dbReference type="ChEBI" id="CHEBI:49883"/>
    </cofactor>
    <text evidence="8">Binds 1 [4Fe-4S] cluster. The cluster is coordinated with 3 cysteines and an exchangeable S-adenosyl-L-methionine.</text>
</comment>
<evidence type="ECO:0000256" key="3">
    <source>
        <dbReference type="ARBA" id="ARBA00022723"/>
    </source>
</evidence>
<evidence type="ECO:0000256" key="9">
    <source>
        <dbReference type="SAM" id="MobiDB-lite"/>
    </source>
</evidence>
<dbReference type="Proteomes" id="UP000641932">
    <property type="component" value="Unassembled WGS sequence"/>
</dbReference>
<dbReference type="SFLD" id="SFLDG01386">
    <property type="entry name" value="main_SPASM_domain-containing"/>
    <property type="match status" value="1"/>
</dbReference>
<evidence type="ECO:0000259" key="10">
    <source>
        <dbReference type="PROSITE" id="PS51918"/>
    </source>
</evidence>
<dbReference type="NCBIfam" id="TIGR02109">
    <property type="entry name" value="PQQ_syn_pqqE"/>
    <property type="match status" value="1"/>
</dbReference>
<dbReference type="GO" id="GO:0018189">
    <property type="term" value="P:pyrroloquinoline quinone biosynthetic process"/>
    <property type="evidence" value="ECO:0007669"/>
    <property type="project" value="UniProtKB-UniRule"/>
</dbReference>